<dbReference type="PANTHER" id="PTHR34580:SF1">
    <property type="entry name" value="PROTEIN PAFC"/>
    <property type="match status" value="1"/>
</dbReference>
<dbReference type="Proteomes" id="UP001176883">
    <property type="component" value="Unassembled WGS sequence"/>
</dbReference>
<evidence type="ECO:0000313" key="5">
    <source>
        <dbReference type="Proteomes" id="UP001176883"/>
    </source>
</evidence>
<dbReference type="EMBL" id="JAUOEK010000041">
    <property type="protein sequence ID" value="MDO5968588.1"/>
    <property type="molecule type" value="Genomic_DNA"/>
</dbReference>
<dbReference type="InterPro" id="IPR026881">
    <property type="entry name" value="WYL_dom"/>
</dbReference>
<dbReference type="Pfam" id="PF13280">
    <property type="entry name" value="WYL"/>
    <property type="match status" value="1"/>
</dbReference>
<dbReference type="InterPro" id="IPR013196">
    <property type="entry name" value="HTH_11"/>
</dbReference>
<feature type="domain" description="HTH deoR-type" evidence="3">
    <location>
        <begin position="8"/>
        <end position="63"/>
    </location>
</feature>
<name>A0ABT8W642_9FLAO</name>
<accession>A0ABT8W642</accession>
<comment type="caution">
    <text evidence="4">The sequence shown here is derived from an EMBL/GenBank/DDBJ whole genome shotgun (WGS) entry which is preliminary data.</text>
</comment>
<dbReference type="Gene3D" id="1.10.10.10">
    <property type="entry name" value="Winged helix-like DNA-binding domain superfamily/Winged helix DNA-binding domain"/>
    <property type="match status" value="1"/>
</dbReference>
<dbReference type="PROSITE" id="PS51000">
    <property type="entry name" value="HTH_DEOR_2"/>
    <property type="match status" value="1"/>
</dbReference>
<keyword evidence="1" id="KW-0805">Transcription regulation</keyword>
<dbReference type="InterPro" id="IPR036390">
    <property type="entry name" value="WH_DNA-bd_sf"/>
</dbReference>
<evidence type="ECO:0000256" key="2">
    <source>
        <dbReference type="ARBA" id="ARBA00023163"/>
    </source>
</evidence>
<gene>
    <name evidence="4" type="ORF">Q4Q35_02100</name>
</gene>
<keyword evidence="2" id="KW-0804">Transcription</keyword>
<organism evidence="4 5">
    <name type="scientific">Flavivirga aquimarina</name>
    <dbReference type="NCBI Taxonomy" id="2027862"/>
    <lineage>
        <taxon>Bacteria</taxon>
        <taxon>Pseudomonadati</taxon>
        <taxon>Bacteroidota</taxon>
        <taxon>Flavobacteriia</taxon>
        <taxon>Flavobacteriales</taxon>
        <taxon>Flavobacteriaceae</taxon>
        <taxon>Flavivirga</taxon>
    </lineage>
</organism>
<keyword evidence="5" id="KW-1185">Reference proteome</keyword>
<dbReference type="Pfam" id="PF08279">
    <property type="entry name" value="HTH_11"/>
    <property type="match status" value="1"/>
</dbReference>
<evidence type="ECO:0000313" key="4">
    <source>
        <dbReference type="EMBL" id="MDO5968588.1"/>
    </source>
</evidence>
<dbReference type="InterPro" id="IPR036388">
    <property type="entry name" value="WH-like_DNA-bd_sf"/>
</dbReference>
<dbReference type="InterPro" id="IPR001034">
    <property type="entry name" value="DeoR_HTH"/>
</dbReference>
<dbReference type="SUPFAM" id="SSF46785">
    <property type="entry name" value="Winged helix' DNA-binding domain"/>
    <property type="match status" value="1"/>
</dbReference>
<evidence type="ECO:0000259" key="3">
    <source>
        <dbReference type="PROSITE" id="PS51000"/>
    </source>
</evidence>
<dbReference type="InterPro" id="IPR051534">
    <property type="entry name" value="CBASS_pafABC_assoc_protein"/>
</dbReference>
<proteinExistence type="predicted"/>
<dbReference type="PANTHER" id="PTHR34580">
    <property type="match status" value="1"/>
</dbReference>
<sequence>MEEKEKPRLSRLTAILTQLQSKRIIKAKQLAEKHDVSVRTIYRDIRTLEKSGIPIVTEEGKGYSIMEGYHLPPVLFTEEEANALITMEQLAIKNKDLSLVKNTTSAIEKIKAILRYSQKGNADLLSDRIYFSGNNNEEKTSNNLMQIQSAITQYKVLKMDYLSSEKKRTTRNIEPFAIYSIHGDFLLIAFCRLRNNFRHFRIDFIQNLITDNETFSPHNMSIKEYFEKYVKNQKHP</sequence>
<reference evidence="4" key="1">
    <citation type="submission" date="2023-07" db="EMBL/GenBank/DDBJ databases">
        <title>Two novel species in the genus Flavivirga.</title>
        <authorList>
            <person name="Kwon K."/>
        </authorList>
    </citation>
    <scope>NUCLEOTIDE SEQUENCE</scope>
    <source>
        <strain evidence="4">KCTC 52353</strain>
    </source>
</reference>
<protein>
    <submittedName>
        <fullName evidence="4">YafY family protein</fullName>
    </submittedName>
</protein>
<evidence type="ECO:0000256" key="1">
    <source>
        <dbReference type="ARBA" id="ARBA00023015"/>
    </source>
</evidence>
<dbReference type="RefSeq" id="WP_303276265.1">
    <property type="nucleotide sequence ID" value="NZ_JAUOEK010000041.1"/>
</dbReference>
<dbReference type="PROSITE" id="PS52050">
    <property type="entry name" value="WYL"/>
    <property type="match status" value="1"/>
</dbReference>